<name>A0A8H3F9J0_9LECA</name>
<dbReference type="PANTHER" id="PTHR43341">
    <property type="entry name" value="AMINO ACID PERMEASE"/>
    <property type="match status" value="1"/>
</dbReference>
<feature type="transmembrane region" description="Helical" evidence="6">
    <location>
        <begin position="188"/>
        <end position="208"/>
    </location>
</feature>
<reference evidence="8" key="1">
    <citation type="submission" date="2021-03" db="EMBL/GenBank/DDBJ databases">
        <authorList>
            <person name="Tagirdzhanova G."/>
        </authorList>
    </citation>
    <scope>NUCLEOTIDE SEQUENCE</scope>
</reference>
<feature type="transmembrane region" description="Helical" evidence="6">
    <location>
        <begin position="566"/>
        <end position="586"/>
    </location>
</feature>
<accession>A0A8H3F9J0</accession>
<keyword evidence="3 6" id="KW-1133">Transmembrane helix</keyword>
<protein>
    <recommendedName>
        <fullName evidence="7">Amino acid permease/ SLC12A domain-containing protein</fullName>
    </recommendedName>
</protein>
<feature type="region of interest" description="Disordered" evidence="5">
    <location>
        <begin position="1"/>
        <end position="21"/>
    </location>
</feature>
<comment type="caution">
    <text evidence="8">The sequence shown here is derived from an EMBL/GenBank/DDBJ whole genome shotgun (WGS) entry which is preliminary data.</text>
</comment>
<evidence type="ECO:0000256" key="5">
    <source>
        <dbReference type="SAM" id="MobiDB-lite"/>
    </source>
</evidence>
<dbReference type="OrthoDB" id="3900342at2759"/>
<proteinExistence type="predicted"/>
<keyword evidence="2 6" id="KW-0812">Transmembrane</keyword>
<dbReference type="Gene3D" id="1.20.1740.10">
    <property type="entry name" value="Amino acid/polyamine transporter I"/>
    <property type="match status" value="1"/>
</dbReference>
<dbReference type="GO" id="GO:0016020">
    <property type="term" value="C:membrane"/>
    <property type="evidence" value="ECO:0007669"/>
    <property type="project" value="UniProtKB-SubCell"/>
</dbReference>
<evidence type="ECO:0000313" key="9">
    <source>
        <dbReference type="Proteomes" id="UP000664203"/>
    </source>
</evidence>
<feature type="transmembrane region" description="Helical" evidence="6">
    <location>
        <begin position="441"/>
        <end position="460"/>
    </location>
</feature>
<feature type="transmembrane region" description="Helical" evidence="6">
    <location>
        <begin position="266"/>
        <end position="291"/>
    </location>
</feature>
<feature type="transmembrane region" description="Helical" evidence="6">
    <location>
        <begin position="472"/>
        <end position="493"/>
    </location>
</feature>
<sequence>MVEPVDTRHKTPVNSRGDGGDPYVPPQYLKLVARFGFQLLGNPFVHYQSSTPGRFSCVTLFGFSKPSVLTYLRHSKMIAVSGIVGTGIFVDSGEILGIAGPGGALVAFAVVGLSAVAAMDGHAEMIGLFPIANAKVKFVEEFVDKDLAGVVGFAYWYTYAMGFASIITTTLELSDYWYPNASTHTQNTIQIILLYITQPLILVGINLFRVFGIIETVGGILKLLMVLGVFILLICINVGVGRGSSIGGKYFTDDFQVLQDVAMNRGAAVCAVIPIAAYAFVGVEIVSAVAVEARHPRDLHNAANYIAPFTTVIYLLLVLMFGFDVYWKNAKLPSFYEIRPTQNQNTRYRRDSAYTPSSTSNSSIDYPVVVIAALHAGIERLPSFLVGASLFAAVSAANTALYVASRSLYGVTKDLEWNSDNLLERLMSHFGITNDNNVPHWAIVTSAVAFGSWIPALHFAKGHPNVEALQEILSTVGTVGCVFVWGSQCLAFIRYRQWLKKNKRHLESDRWKKYNLWLQNNEQIQFKTILVAGGFQPFAAWVGLIFSFLTVFLFNTASWWHESVTLRKFFTAYAGPIAIVLLWSGLKVKNHRWNEDGWGFVRLGSDPTYVTNALSRLEECIEEETSNNVEMSSFRGHPTEGPVNTDHNAHSPTRFPN</sequence>
<dbReference type="Pfam" id="PF00324">
    <property type="entry name" value="AA_permease"/>
    <property type="match status" value="1"/>
</dbReference>
<feature type="transmembrane region" description="Helical" evidence="6">
    <location>
        <begin position="220"/>
        <end position="240"/>
    </location>
</feature>
<dbReference type="InterPro" id="IPR004841">
    <property type="entry name" value="AA-permease/SLC12A_dom"/>
</dbReference>
<feature type="region of interest" description="Disordered" evidence="5">
    <location>
        <begin position="627"/>
        <end position="657"/>
    </location>
</feature>
<feature type="transmembrane region" description="Helical" evidence="6">
    <location>
        <begin position="384"/>
        <end position="404"/>
    </location>
</feature>
<feature type="transmembrane region" description="Helical" evidence="6">
    <location>
        <begin position="147"/>
        <end position="168"/>
    </location>
</feature>
<gene>
    <name evidence="8" type="ORF">ALECFALPRED_001547</name>
</gene>
<dbReference type="PANTHER" id="PTHR43341:SF46">
    <property type="entry name" value="SPS-SENSOR COMPONENT SSY1"/>
    <property type="match status" value="1"/>
</dbReference>
<organism evidence="8 9">
    <name type="scientific">Alectoria fallacina</name>
    <dbReference type="NCBI Taxonomy" id="1903189"/>
    <lineage>
        <taxon>Eukaryota</taxon>
        <taxon>Fungi</taxon>
        <taxon>Dikarya</taxon>
        <taxon>Ascomycota</taxon>
        <taxon>Pezizomycotina</taxon>
        <taxon>Lecanoromycetes</taxon>
        <taxon>OSLEUM clade</taxon>
        <taxon>Lecanoromycetidae</taxon>
        <taxon>Lecanorales</taxon>
        <taxon>Lecanorineae</taxon>
        <taxon>Parmeliaceae</taxon>
        <taxon>Alectoria</taxon>
    </lineage>
</organism>
<dbReference type="EMBL" id="CAJPDR010000136">
    <property type="protein sequence ID" value="CAF9920479.1"/>
    <property type="molecule type" value="Genomic_DNA"/>
</dbReference>
<feature type="domain" description="Amino acid permease/ SLC12A" evidence="7">
    <location>
        <begin position="74"/>
        <end position="593"/>
    </location>
</feature>
<keyword evidence="4 6" id="KW-0472">Membrane</keyword>
<evidence type="ECO:0000256" key="6">
    <source>
        <dbReference type="SAM" id="Phobius"/>
    </source>
</evidence>
<evidence type="ECO:0000313" key="8">
    <source>
        <dbReference type="EMBL" id="CAF9920479.1"/>
    </source>
</evidence>
<feature type="transmembrane region" description="Helical" evidence="6">
    <location>
        <begin position="303"/>
        <end position="323"/>
    </location>
</feature>
<comment type="subcellular location">
    <subcellularLocation>
        <location evidence="1">Membrane</location>
        <topology evidence="1">Multi-pass membrane protein</topology>
    </subcellularLocation>
</comment>
<dbReference type="AlphaFoldDB" id="A0A8H3F9J0"/>
<evidence type="ECO:0000256" key="3">
    <source>
        <dbReference type="ARBA" id="ARBA00022989"/>
    </source>
</evidence>
<keyword evidence="9" id="KW-1185">Reference proteome</keyword>
<dbReference type="Proteomes" id="UP000664203">
    <property type="component" value="Unassembled WGS sequence"/>
</dbReference>
<evidence type="ECO:0000256" key="4">
    <source>
        <dbReference type="ARBA" id="ARBA00023136"/>
    </source>
</evidence>
<evidence type="ECO:0000256" key="1">
    <source>
        <dbReference type="ARBA" id="ARBA00004141"/>
    </source>
</evidence>
<evidence type="ECO:0000256" key="2">
    <source>
        <dbReference type="ARBA" id="ARBA00022692"/>
    </source>
</evidence>
<feature type="transmembrane region" description="Helical" evidence="6">
    <location>
        <begin position="529"/>
        <end position="554"/>
    </location>
</feature>
<evidence type="ECO:0000259" key="7">
    <source>
        <dbReference type="Pfam" id="PF00324"/>
    </source>
</evidence>
<dbReference type="InterPro" id="IPR050524">
    <property type="entry name" value="APC_YAT"/>
</dbReference>
<dbReference type="GO" id="GO:0015171">
    <property type="term" value="F:amino acid transmembrane transporter activity"/>
    <property type="evidence" value="ECO:0007669"/>
    <property type="project" value="TreeGrafter"/>
</dbReference>